<feature type="chain" id="PRO_5019004362" evidence="7">
    <location>
        <begin position="24"/>
        <end position="159"/>
    </location>
</feature>
<dbReference type="RefSeq" id="WP_017181814.1">
    <property type="nucleotide sequence ID" value="NZ_BBQY01000012.1"/>
</dbReference>
<evidence type="ECO:0000256" key="2">
    <source>
        <dbReference type="ARBA" id="ARBA00022617"/>
    </source>
</evidence>
<organism evidence="9 10">
    <name type="scientific">Sphingobium xenophagum</name>
    <dbReference type="NCBI Taxonomy" id="121428"/>
    <lineage>
        <taxon>Bacteria</taxon>
        <taxon>Pseudomonadati</taxon>
        <taxon>Pseudomonadota</taxon>
        <taxon>Alphaproteobacteria</taxon>
        <taxon>Sphingomonadales</taxon>
        <taxon>Sphingomonadaceae</taxon>
        <taxon>Sphingobium</taxon>
    </lineage>
</organism>
<dbReference type="InterPro" id="IPR009056">
    <property type="entry name" value="Cyt_c-like_dom"/>
</dbReference>
<sequence length="159" mass="16037">MINRLLRYRRLTACATLCLGALAACSNPTADGNKQDGNTAPAPAASADYSALASNPAEVEAGKKVFSNCAVCHSAEAGAPSPAGPTLAGVLGRKIGGAAGYPYSQALAKAEGDWTPEKLDTFLKNPMEAYPGTAMAFGGLAKGSDRKAVVAYLAGTGSK</sequence>
<evidence type="ECO:0000256" key="4">
    <source>
        <dbReference type="ARBA" id="ARBA00022982"/>
    </source>
</evidence>
<dbReference type="AlphaFoldDB" id="A0A401J343"/>
<keyword evidence="3 6" id="KW-0479">Metal-binding</keyword>
<feature type="domain" description="Cytochrome c" evidence="8">
    <location>
        <begin position="57"/>
        <end position="157"/>
    </location>
</feature>
<keyword evidence="4" id="KW-0249">Electron transport</keyword>
<dbReference type="PROSITE" id="PS51007">
    <property type="entry name" value="CYTC"/>
    <property type="match status" value="1"/>
</dbReference>
<accession>A0A401J343</accession>
<dbReference type="InterPro" id="IPR036909">
    <property type="entry name" value="Cyt_c-like_dom_sf"/>
</dbReference>
<gene>
    <name evidence="9" type="ORF">MBESOW_P2290</name>
</gene>
<evidence type="ECO:0000313" key="10">
    <source>
        <dbReference type="Proteomes" id="UP000290975"/>
    </source>
</evidence>
<evidence type="ECO:0000259" key="8">
    <source>
        <dbReference type="PROSITE" id="PS51007"/>
    </source>
</evidence>
<evidence type="ECO:0000256" key="1">
    <source>
        <dbReference type="ARBA" id="ARBA00022448"/>
    </source>
</evidence>
<dbReference type="SUPFAM" id="SSF46626">
    <property type="entry name" value="Cytochrome c"/>
    <property type="match status" value="1"/>
</dbReference>
<reference evidence="9 10" key="1">
    <citation type="submission" date="2014-12" db="EMBL/GenBank/DDBJ databases">
        <title>Whole genome sequencing of Sphingobium xenophagum OW59.</title>
        <authorList>
            <person name="Ohta Y."/>
            <person name="Nishi S."/>
            <person name="Hatada Y."/>
        </authorList>
    </citation>
    <scope>NUCLEOTIDE SEQUENCE [LARGE SCALE GENOMIC DNA]</scope>
    <source>
        <strain evidence="9 10">OW59</strain>
    </source>
</reference>
<dbReference type="EMBL" id="BBQY01000012">
    <property type="protein sequence ID" value="GBH31030.1"/>
    <property type="molecule type" value="Genomic_DNA"/>
</dbReference>
<dbReference type="PROSITE" id="PS51257">
    <property type="entry name" value="PROKAR_LIPOPROTEIN"/>
    <property type="match status" value="1"/>
</dbReference>
<evidence type="ECO:0000256" key="6">
    <source>
        <dbReference type="PROSITE-ProRule" id="PRU00433"/>
    </source>
</evidence>
<keyword evidence="7" id="KW-0732">Signal</keyword>
<name>A0A401J343_SPHXE</name>
<evidence type="ECO:0000256" key="7">
    <source>
        <dbReference type="SAM" id="SignalP"/>
    </source>
</evidence>
<comment type="caution">
    <text evidence="9">The sequence shown here is derived from an EMBL/GenBank/DDBJ whole genome shotgun (WGS) entry which is preliminary data.</text>
</comment>
<proteinExistence type="predicted"/>
<dbReference type="PRINTS" id="PR00604">
    <property type="entry name" value="CYTCHRMECIAB"/>
</dbReference>
<dbReference type="Gene3D" id="1.10.760.10">
    <property type="entry name" value="Cytochrome c-like domain"/>
    <property type="match status" value="1"/>
</dbReference>
<dbReference type="PANTHER" id="PTHR11961">
    <property type="entry name" value="CYTOCHROME C"/>
    <property type="match status" value="1"/>
</dbReference>
<dbReference type="Pfam" id="PF00034">
    <property type="entry name" value="Cytochrom_C"/>
    <property type="match status" value="1"/>
</dbReference>
<evidence type="ECO:0000256" key="5">
    <source>
        <dbReference type="ARBA" id="ARBA00023004"/>
    </source>
</evidence>
<evidence type="ECO:0000313" key="9">
    <source>
        <dbReference type="EMBL" id="GBH31030.1"/>
    </source>
</evidence>
<keyword evidence="1" id="KW-0813">Transport</keyword>
<dbReference type="GO" id="GO:0009055">
    <property type="term" value="F:electron transfer activity"/>
    <property type="evidence" value="ECO:0007669"/>
    <property type="project" value="InterPro"/>
</dbReference>
<feature type="signal peptide" evidence="7">
    <location>
        <begin position="1"/>
        <end position="23"/>
    </location>
</feature>
<dbReference type="GO" id="GO:0020037">
    <property type="term" value="F:heme binding"/>
    <property type="evidence" value="ECO:0007669"/>
    <property type="project" value="InterPro"/>
</dbReference>
<keyword evidence="10" id="KW-1185">Reference proteome</keyword>
<protein>
    <submittedName>
        <fullName evidence="9">Cytochrome c</fullName>
    </submittedName>
</protein>
<dbReference type="InterPro" id="IPR002327">
    <property type="entry name" value="Cyt_c_1A/1B"/>
</dbReference>
<dbReference type="GO" id="GO:0046872">
    <property type="term" value="F:metal ion binding"/>
    <property type="evidence" value="ECO:0007669"/>
    <property type="project" value="UniProtKB-KW"/>
</dbReference>
<dbReference type="Proteomes" id="UP000290975">
    <property type="component" value="Unassembled WGS sequence"/>
</dbReference>
<dbReference type="STRING" id="1192759.GCA_000277525_00947"/>
<evidence type="ECO:0000256" key="3">
    <source>
        <dbReference type="ARBA" id="ARBA00022723"/>
    </source>
</evidence>
<keyword evidence="2 6" id="KW-0349">Heme</keyword>
<keyword evidence="5 6" id="KW-0408">Iron</keyword>